<name>A0A8H3IGQ9_9LECA</name>
<accession>A0A8H3IGQ9</accession>
<gene>
    <name evidence="2" type="ORF">IMSHALPRED_002350</name>
</gene>
<feature type="chain" id="PRO_5034689862" evidence="1">
    <location>
        <begin position="18"/>
        <end position="147"/>
    </location>
</feature>
<keyword evidence="3" id="KW-1185">Reference proteome</keyword>
<evidence type="ECO:0000313" key="3">
    <source>
        <dbReference type="Proteomes" id="UP000664534"/>
    </source>
</evidence>
<keyword evidence="1" id="KW-0732">Signal</keyword>
<dbReference type="Proteomes" id="UP000664534">
    <property type="component" value="Unassembled WGS sequence"/>
</dbReference>
<comment type="caution">
    <text evidence="2">The sequence shown here is derived from an EMBL/GenBank/DDBJ whole genome shotgun (WGS) entry which is preliminary data.</text>
</comment>
<reference evidence="2" key="1">
    <citation type="submission" date="2021-03" db="EMBL/GenBank/DDBJ databases">
        <authorList>
            <person name="Tagirdzhanova G."/>
        </authorList>
    </citation>
    <scope>NUCLEOTIDE SEQUENCE</scope>
</reference>
<dbReference type="OrthoDB" id="5416126at2759"/>
<evidence type="ECO:0000256" key="1">
    <source>
        <dbReference type="SAM" id="SignalP"/>
    </source>
</evidence>
<evidence type="ECO:0000313" key="2">
    <source>
        <dbReference type="EMBL" id="CAF9915125.1"/>
    </source>
</evidence>
<dbReference type="EMBL" id="CAJPDT010000014">
    <property type="protein sequence ID" value="CAF9915125.1"/>
    <property type="molecule type" value="Genomic_DNA"/>
</dbReference>
<organism evidence="2 3">
    <name type="scientific">Imshaugia aleurites</name>
    <dbReference type="NCBI Taxonomy" id="172621"/>
    <lineage>
        <taxon>Eukaryota</taxon>
        <taxon>Fungi</taxon>
        <taxon>Dikarya</taxon>
        <taxon>Ascomycota</taxon>
        <taxon>Pezizomycotina</taxon>
        <taxon>Lecanoromycetes</taxon>
        <taxon>OSLEUM clade</taxon>
        <taxon>Lecanoromycetidae</taxon>
        <taxon>Lecanorales</taxon>
        <taxon>Lecanorineae</taxon>
        <taxon>Parmeliaceae</taxon>
        <taxon>Imshaugia</taxon>
    </lineage>
</organism>
<protein>
    <submittedName>
        <fullName evidence="2">Uncharacterized protein</fullName>
    </submittedName>
</protein>
<proteinExistence type="predicted"/>
<sequence>MQLSPLILLALASITLALPTNDNATHASLIEKRSSRPWLTSFDDDDSTCKPVSGEVDDDRPFITAGTCVAYEPEYDQLGGSWGAGEYSISSWSAFENDDCTGAVKTMTTRKKNEHGFCFALSSLGCDPNGEEDLGNPCFWRSVQGNK</sequence>
<dbReference type="AlphaFoldDB" id="A0A8H3IGQ9"/>
<feature type="signal peptide" evidence="1">
    <location>
        <begin position="1"/>
        <end position="17"/>
    </location>
</feature>